<gene>
    <name evidence="3" type="ORF">JZ751_001311</name>
</gene>
<comment type="caution">
    <text evidence="3">The sequence shown here is derived from an EMBL/GenBank/DDBJ whole genome shotgun (WGS) entry which is preliminary data.</text>
</comment>
<organism evidence="3 4">
    <name type="scientific">Albula glossodonta</name>
    <name type="common">roundjaw bonefish</name>
    <dbReference type="NCBI Taxonomy" id="121402"/>
    <lineage>
        <taxon>Eukaryota</taxon>
        <taxon>Metazoa</taxon>
        <taxon>Chordata</taxon>
        <taxon>Craniata</taxon>
        <taxon>Vertebrata</taxon>
        <taxon>Euteleostomi</taxon>
        <taxon>Actinopterygii</taxon>
        <taxon>Neopterygii</taxon>
        <taxon>Teleostei</taxon>
        <taxon>Albuliformes</taxon>
        <taxon>Albulidae</taxon>
        <taxon>Albula</taxon>
    </lineage>
</organism>
<sequence>MPSRIPFRVSISKHGTLTIRDAIPEDAGNYTCLASNEAGTATQTVSLSYAEPPTISVTGQTVLAVAGGDATLECRATGDPPPQVKWYK</sequence>
<reference evidence="3" key="1">
    <citation type="thesis" date="2021" institute="BYU ScholarsArchive" country="Provo, UT, USA">
        <title>Applications of and Algorithms for Genome Assembly and Genomic Analyses with an Emphasis on Marine Teleosts.</title>
        <authorList>
            <person name="Pickett B.D."/>
        </authorList>
    </citation>
    <scope>NUCLEOTIDE SEQUENCE</scope>
    <source>
        <strain evidence="3">HI-2016</strain>
    </source>
</reference>
<keyword evidence="4" id="KW-1185">Reference proteome</keyword>
<feature type="domain" description="Ig-like" evidence="2">
    <location>
        <begin position="53"/>
        <end position="88"/>
    </location>
</feature>
<dbReference type="PANTHER" id="PTHR10075:SF14">
    <property type="entry name" value="CELL ADHESION MOLECULE DSCAM2-RELATED"/>
    <property type="match status" value="1"/>
</dbReference>
<name>A0A8T2PTJ7_9TELE</name>
<dbReference type="OrthoDB" id="5985519at2759"/>
<evidence type="ECO:0000313" key="3">
    <source>
        <dbReference type="EMBL" id="KAG9354598.1"/>
    </source>
</evidence>
<feature type="domain" description="Ig-like" evidence="2">
    <location>
        <begin position="1"/>
        <end position="48"/>
    </location>
</feature>
<proteinExistence type="predicted"/>
<protein>
    <recommendedName>
        <fullName evidence="2">Ig-like domain-containing protein</fullName>
    </recommendedName>
</protein>
<dbReference type="AlphaFoldDB" id="A0A8T2PTJ7"/>
<dbReference type="SUPFAM" id="SSF48726">
    <property type="entry name" value="Immunoglobulin"/>
    <property type="match status" value="1"/>
</dbReference>
<dbReference type="EMBL" id="JAFBMS010000002">
    <property type="protein sequence ID" value="KAG9354598.1"/>
    <property type="molecule type" value="Genomic_DNA"/>
</dbReference>
<dbReference type="InterPro" id="IPR036179">
    <property type="entry name" value="Ig-like_dom_sf"/>
</dbReference>
<accession>A0A8T2PTJ7</accession>
<dbReference type="Gene3D" id="2.60.40.10">
    <property type="entry name" value="Immunoglobulins"/>
    <property type="match status" value="2"/>
</dbReference>
<dbReference type="PROSITE" id="PS50835">
    <property type="entry name" value="IG_LIKE"/>
    <property type="match status" value="2"/>
</dbReference>
<dbReference type="InterPro" id="IPR013098">
    <property type="entry name" value="Ig_I-set"/>
</dbReference>
<dbReference type="Pfam" id="PF13927">
    <property type="entry name" value="Ig_3"/>
    <property type="match status" value="1"/>
</dbReference>
<keyword evidence="1" id="KW-0393">Immunoglobulin domain</keyword>
<evidence type="ECO:0000313" key="4">
    <source>
        <dbReference type="Proteomes" id="UP000824540"/>
    </source>
</evidence>
<dbReference type="PANTHER" id="PTHR10075">
    <property type="entry name" value="BASIGIN RELATED"/>
    <property type="match status" value="1"/>
</dbReference>
<evidence type="ECO:0000259" key="2">
    <source>
        <dbReference type="PROSITE" id="PS50835"/>
    </source>
</evidence>
<dbReference type="Proteomes" id="UP000824540">
    <property type="component" value="Unassembled WGS sequence"/>
</dbReference>
<dbReference type="InterPro" id="IPR013783">
    <property type="entry name" value="Ig-like_fold"/>
</dbReference>
<dbReference type="InterPro" id="IPR007110">
    <property type="entry name" value="Ig-like_dom"/>
</dbReference>
<feature type="non-terminal residue" evidence="3">
    <location>
        <position position="1"/>
    </location>
</feature>
<dbReference type="Pfam" id="PF07679">
    <property type="entry name" value="I-set"/>
    <property type="match status" value="1"/>
</dbReference>
<evidence type="ECO:0000256" key="1">
    <source>
        <dbReference type="ARBA" id="ARBA00023319"/>
    </source>
</evidence>